<feature type="compositionally biased region" description="Basic and acidic residues" evidence="2">
    <location>
        <begin position="1032"/>
        <end position="1041"/>
    </location>
</feature>
<evidence type="ECO:0000313" key="5">
    <source>
        <dbReference type="RefSeq" id="XP_040475700.1"/>
    </source>
</evidence>
<feature type="region of interest" description="Disordered" evidence="2">
    <location>
        <begin position="493"/>
        <end position="512"/>
    </location>
</feature>
<feature type="region of interest" description="Disordered" evidence="2">
    <location>
        <begin position="354"/>
        <end position="396"/>
    </location>
</feature>
<dbReference type="OrthoDB" id="6163216at2759"/>
<gene>
    <name evidence="5 6 7" type="primary">PRR14L</name>
</gene>
<proteinExistence type="predicted"/>
<feature type="region of interest" description="Disordered" evidence="2">
    <location>
        <begin position="1348"/>
        <end position="1374"/>
    </location>
</feature>
<evidence type="ECO:0000256" key="1">
    <source>
        <dbReference type="ARBA" id="ARBA00022553"/>
    </source>
</evidence>
<protein>
    <submittedName>
        <fullName evidence="5 6">Protein PRR14L isoform X1</fullName>
    </submittedName>
</protein>
<evidence type="ECO:0000256" key="2">
    <source>
        <dbReference type="SAM" id="MobiDB-lite"/>
    </source>
</evidence>
<evidence type="ECO:0000313" key="6">
    <source>
        <dbReference type="RefSeq" id="XP_040475701.1"/>
    </source>
</evidence>
<dbReference type="RefSeq" id="XP_040475702.1">
    <property type="nucleotide sequence ID" value="XM_040619768.1"/>
</dbReference>
<feature type="compositionally biased region" description="Polar residues" evidence="2">
    <location>
        <begin position="885"/>
        <end position="895"/>
    </location>
</feature>
<dbReference type="RefSeq" id="XP_040475700.1">
    <property type="nucleotide sequence ID" value="XM_040619766.1"/>
</dbReference>
<keyword evidence="4" id="KW-1185">Reference proteome</keyword>
<feature type="compositionally biased region" description="Basic and acidic residues" evidence="2">
    <location>
        <begin position="497"/>
        <end position="512"/>
    </location>
</feature>
<accession>A0A8M1EXW9</accession>
<feature type="region of interest" description="Disordered" evidence="2">
    <location>
        <begin position="138"/>
        <end position="157"/>
    </location>
</feature>
<feature type="compositionally biased region" description="Polar residues" evidence="2">
    <location>
        <begin position="354"/>
        <end position="368"/>
    </location>
</feature>
<dbReference type="KEGG" id="umr:103681078"/>
<feature type="compositionally biased region" description="Polar residues" evidence="2">
    <location>
        <begin position="839"/>
        <end position="851"/>
    </location>
</feature>
<dbReference type="InterPro" id="IPR028149">
    <property type="entry name" value="Tantalus-like"/>
</dbReference>
<feature type="region of interest" description="Disordered" evidence="2">
    <location>
        <begin position="829"/>
        <end position="901"/>
    </location>
</feature>
<evidence type="ECO:0000313" key="4">
    <source>
        <dbReference type="Proteomes" id="UP000261680"/>
    </source>
</evidence>
<organism evidence="4 6">
    <name type="scientific">Ursus maritimus</name>
    <name type="common">Polar bear</name>
    <name type="synonym">Thalarctos maritimus</name>
    <dbReference type="NCBI Taxonomy" id="29073"/>
    <lineage>
        <taxon>Eukaryota</taxon>
        <taxon>Metazoa</taxon>
        <taxon>Chordata</taxon>
        <taxon>Craniata</taxon>
        <taxon>Vertebrata</taxon>
        <taxon>Euteleostomi</taxon>
        <taxon>Mammalia</taxon>
        <taxon>Eutheria</taxon>
        <taxon>Laurasiatheria</taxon>
        <taxon>Carnivora</taxon>
        <taxon>Caniformia</taxon>
        <taxon>Ursidae</taxon>
        <taxon>Ursus</taxon>
    </lineage>
</organism>
<keyword evidence="1" id="KW-0597">Phosphoprotein</keyword>
<feature type="region of interest" description="Disordered" evidence="2">
    <location>
        <begin position="1978"/>
        <end position="2004"/>
    </location>
</feature>
<dbReference type="CTD" id="253143"/>
<dbReference type="PANTHER" id="PTHR14522:SF0">
    <property type="entry name" value="PROTEIN PRR14L"/>
    <property type="match status" value="1"/>
</dbReference>
<dbReference type="InterPro" id="IPR026320">
    <property type="entry name" value="PRR14"/>
</dbReference>
<feature type="region of interest" description="Disordered" evidence="2">
    <location>
        <begin position="972"/>
        <end position="1043"/>
    </location>
</feature>
<feature type="compositionally biased region" description="Basic and acidic residues" evidence="2">
    <location>
        <begin position="977"/>
        <end position="1010"/>
    </location>
</feature>
<feature type="region of interest" description="Disordered" evidence="2">
    <location>
        <begin position="523"/>
        <end position="559"/>
    </location>
</feature>
<dbReference type="RefSeq" id="XP_040475701.1">
    <property type="nucleotide sequence ID" value="XM_040619767.1"/>
</dbReference>
<evidence type="ECO:0000259" key="3">
    <source>
        <dbReference type="Pfam" id="PF15386"/>
    </source>
</evidence>
<evidence type="ECO:0000313" key="7">
    <source>
        <dbReference type="RefSeq" id="XP_040475702.1"/>
    </source>
</evidence>
<feature type="domain" description="Tantalus-like" evidence="3">
    <location>
        <begin position="2016"/>
        <end position="2073"/>
    </location>
</feature>
<dbReference type="GeneID" id="103681078"/>
<dbReference type="Pfam" id="PF15386">
    <property type="entry name" value="Tantalus"/>
    <property type="match status" value="1"/>
</dbReference>
<dbReference type="Proteomes" id="UP000261680">
    <property type="component" value="Unplaced"/>
</dbReference>
<feature type="compositionally biased region" description="Basic and acidic residues" evidence="2">
    <location>
        <begin position="853"/>
        <end position="870"/>
    </location>
</feature>
<feature type="compositionally biased region" description="Polar residues" evidence="2">
    <location>
        <begin position="537"/>
        <end position="559"/>
    </location>
</feature>
<feature type="compositionally biased region" description="Basic and acidic residues" evidence="2">
    <location>
        <begin position="1348"/>
        <end position="1360"/>
    </location>
</feature>
<reference evidence="5 6" key="1">
    <citation type="submission" date="2025-04" db="UniProtKB">
        <authorList>
            <consortium name="RefSeq"/>
        </authorList>
    </citation>
    <scope>IDENTIFICATION</scope>
    <source>
        <tissue evidence="5 6">Whole blood</tissue>
    </source>
</reference>
<dbReference type="PANTHER" id="PTHR14522">
    <property type="entry name" value="EMO2-RELATED"/>
    <property type="match status" value="1"/>
</dbReference>
<name>A0A8M1EXW9_URSMA</name>
<feature type="region of interest" description="Disordered" evidence="2">
    <location>
        <begin position="707"/>
        <end position="734"/>
    </location>
</feature>
<sequence length="2142" mass="235260">MLSSGVETQPVPLDSSMSAGVQELYSELPVSVSKELHADPEPSVIPDVKPGVSSSLISQSRAVPLELQRTRAKSCCEETSGTLDHGGEPGRCGLVDSTAGGSVASGILDREEKTKSMELKVFRDQGDQAEIVRDPYEGAKEDPHQHSTAAGEKISPSQEDLLMQSSKERLCTGLPEDCLRSKEGNVQITTGTLLKSTEEVQGMKVNGTKTDYSEGHKNDNVSKGLSAGCSEYPEIDKIMTSGEVSETSTLVSLEPLTFVDPGLTEATSKEKECEELKTCPSRLSLLPGNSAISKVDNGKEEVCKLNFVCEADDNHQQIFSHHNEKHSSAHGSPKAMRNVVVVETLEDKSDISYFSSSLSGPESRTPSLETRGFEGDGLPKGSAEKTDNSCFDGNDQSKNVATRKENAQFLNPRSDSGELFPVNASQPEEDASGHCPVEKETVASPKESIRGHCCIQGSILTHSPSSSVPSSFTEATEVMLKKKDLKITLDVQGSLTNHEDHRETSTDMSHAEESSFSSLMQIEEPEQTTTIEPNMVTEKTYSKDSNSSRSQRNLEGDTQLNEASYNEFLIERKSLVSLMREDQISPMNEVSKPKKNTAQLPPSLEFDYKPESEQAIHAAQDDSSHLGEQNIACEMNELPCTNELVVNKTESECVLNQVPLNSQDHAKLPANKQMPLATSEDSQQSHHPPVEDGADVIADTQTIPMETKTKDISPSGDKTCGASSNNPTLNIKPGSLERKNEMADSGIVDLHSRLLSSKKEAGGLPQEVSVMECQSVQSQDLCSCHCVSKNAREKSVCSACAAFESSKIIPKVENSLMTKCEDAFQYSSHHSQGREDSTESSTHKVSYTSEGNEFAREETKDSLPGDKMRNEMAAGVLNSEASDKTIPTPSHTQPSEEWLEGKEQDVLKETVCHKYNISDCATPELNLSTNIPSPKKLLDQSLTVMFSSFKNMNQAVETLGQKADEVLDCQSNQNIPDECRNEDKPAKETPDGDKREAVTEPKREVSHNQKDLLVGSASNNPLSSGSSKKGVLKGDSERISGCEESTGGMVDIIYTNCGNKSTEGMLDLRASGTLDSGAGQDRPMLQETSVSTLSQRGEPNAAFVGTIGQDSDFPDATSSTVEPLEIKKSCEEKVCRSLKDCEMEVCPDSCAHELESVEDHEPNIRTLDRVNVSLDYVHHEQQVKEAPLRETQGMIEGSRLEINSEFDKDSTFGISSKELQSSGCPDENPVPIGSLKSIEIIPSYLSSHGNSENNVNSDETDLKNLFKPKDGEMLCENVEHGTVLLETKEARGDGSNSSEGVRIDIGVQNLSLTTETETKLKGEKTEEHQRELVGHLTVREESEEMITREAGHGDKGREISQTHSKSQRTLGDVEEQQRQRASDFMLQNEEEYIRQKEAHTVLEQCTSSNVLSDELQGKNQANDCKGESTMMKEITLAKLAVGGSAAQFQRLGEPKEESLCHPLKRAMESRTGPCLHGALQKAQDPSSAGYDEIHGAFGNTSHQKRVLPLKKQPHRTCKKVSCQEQVNMGKKISKIRSSAFLKSSSETIPTKAHRFLSSCAVPAPAQLEPETEPTRSLMSHIPKQKVTPCHPSRSLNVRKPTKESALLSKLSILASKLVPATKIQKLRYQRCSSELLPVAKSYKRLRYKRLLDGFSYNTMQLNPYLAASGWDKRPNSKPLTLYSLEAIRMSFIDLSNKVPSLLFGSEIFPVSFHMKSGSECMTESPRTFPEHCAPARLALGEAPRCLSQPPKWTFSFFLSHSCPGMATFREDMGLHGQTRAQAPSQSPGPLQDYGGTAIVQTRAGCSVLGLHTLLALCSPGCYRIWTKKRSFSSHMPTMQRLFMTQFTQGLKGLRSPASIADKVFCSLPYSVGRVLSIWSQHGPSACPFEISTLHSTHSKRQPTLSATSSHTMLPYVPLPGVEATYNASGSQMRLEPPSPALVPKSCLVTDSAVSKLLLSASEFQVPEFDELNSVAVACPHPQSSPPEQKEAEPEKRPKKVSQIRIRKTIPKPDPNLTPMGLPRPKRLKKKEFSLEEIYTNKNYKSPPANRCLETIFEEPKERNGTLISISQQKRKRVLEFQDFTVPRKRRARGKVKVAGSFTRAQKAALQSRELDALLIQKLMELETFFAKEEEEQERPTGC</sequence>